<dbReference type="eggNOG" id="COG0716">
    <property type="taxonomic scope" value="Bacteria"/>
</dbReference>
<dbReference type="InterPro" id="IPR029039">
    <property type="entry name" value="Flavoprotein-like_sf"/>
</dbReference>
<dbReference type="STRING" id="515622.bpr_I0658"/>
<dbReference type="GO" id="GO:0010181">
    <property type="term" value="F:FMN binding"/>
    <property type="evidence" value="ECO:0007669"/>
    <property type="project" value="InterPro"/>
</dbReference>
<dbReference type="PANTHER" id="PTHR38030">
    <property type="entry name" value="PROTOPORPHYRINOGEN IX DEHYDROGENASE [MENAQUINONE]"/>
    <property type="match status" value="1"/>
</dbReference>
<dbReference type="InterPro" id="IPR001226">
    <property type="entry name" value="Flavodoxin_CS"/>
</dbReference>
<gene>
    <name evidence="2" type="ordered locus">bpr_I0658</name>
</gene>
<dbReference type="Gene3D" id="3.40.50.360">
    <property type="match status" value="1"/>
</dbReference>
<dbReference type="InterPro" id="IPR052200">
    <property type="entry name" value="Protoporphyrinogen_IX_DH"/>
</dbReference>
<dbReference type="Proteomes" id="UP000001299">
    <property type="component" value="Chromosome 1"/>
</dbReference>
<dbReference type="RefSeq" id="WP_013280059.1">
    <property type="nucleotide sequence ID" value="NC_014387.1"/>
</dbReference>
<organism evidence="2 3">
    <name type="scientific">Butyrivibrio proteoclasticus (strain ATCC 51982 / DSM 14932 / B316)</name>
    <name type="common">Clostridium proteoclasticum</name>
    <dbReference type="NCBI Taxonomy" id="515622"/>
    <lineage>
        <taxon>Bacteria</taxon>
        <taxon>Bacillati</taxon>
        <taxon>Bacillota</taxon>
        <taxon>Clostridia</taxon>
        <taxon>Lachnospirales</taxon>
        <taxon>Lachnospiraceae</taxon>
        <taxon>Butyrivibrio</taxon>
    </lineage>
</organism>
<dbReference type="GO" id="GO:0009055">
    <property type="term" value="F:electron transfer activity"/>
    <property type="evidence" value="ECO:0007669"/>
    <property type="project" value="InterPro"/>
</dbReference>
<proteinExistence type="predicted"/>
<dbReference type="EMBL" id="CP001810">
    <property type="protein sequence ID" value="ADL33403.1"/>
    <property type="molecule type" value="Genomic_DNA"/>
</dbReference>
<dbReference type="KEGG" id="bpb:bpr_I0658"/>
<dbReference type="InterPro" id="IPR026816">
    <property type="entry name" value="Flavodoxin_dom"/>
</dbReference>
<reference evidence="2 3" key="1">
    <citation type="journal article" date="2010" name="PLoS ONE">
        <title>The glycobiome of the rumen bacterium Butyrivibrio proteoclasticus B316(T) highlights adaptation to a polysaccharide-rich environment.</title>
        <authorList>
            <person name="Kelly W.J."/>
            <person name="Leahy S.C."/>
            <person name="Altermann E."/>
            <person name="Yeoman C.J."/>
            <person name="Dunne J.C."/>
            <person name="Kong Z."/>
            <person name="Pacheco D.M."/>
            <person name="Li D."/>
            <person name="Noel S.J."/>
            <person name="Moon C.D."/>
            <person name="Cookson A.L."/>
            <person name="Attwood G.T."/>
        </authorList>
    </citation>
    <scope>NUCLEOTIDE SEQUENCE [LARGE SCALE GENOMIC DNA]</scope>
    <source>
        <strain evidence="3">ATCC 51982 / DSM 14932 / B316</strain>
    </source>
</reference>
<keyword evidence="3" id="KW-1185">Reference proteome</keyword>
<dbReference type="Pfam" id="PF12724">
    <property type="entry name" value="Flavodoxin_5"/>
    <property type="match status" value="1"/>
</dbReference>
<sequence>MKTLIIYTSQTGFTKRYAEWIAEKTGGDLLELKDAQKKSDDYFKDFDAICYGGWLMAANVVKVKWFFEKANNWKNKRLALFCVGGSPNDNPDIDTFLQNTLTKEQHKYIKIFYCQGGFNYEKMKTPSRLAMKMFVSTLRNKKDATEKEKVMAEKMASSYDISDVKYIEPIVAYLLEKDNEKAV</sequence>
<dbReference type="PROSITE" id="PS00201">
    <property type="entry name" value="FLAVODOXIN"/>
    <property type="match status" value="1"/>
</dbReference>
<accession>E0S0S8</accession>
<dbReference type="GO" id="GO:0006783">
    <property type="term" value="P:heme biosynthetic process"/>
    <property type="evidence" value="ECO:0007669"/>
    <property type="project" value="TreeGrafter"/>
</dbReference>
<evidence type="ECO:0000313" key="3">
    <source>
        <dbReference type="Proteomes" id="UP000001299"/>
    </source>
</evidence>
<dbReference type="SUPFAM" id="SSF52218">
    <property type="entry name" value="Flavoproteins"/>
    <property type="match status" value="1"/>
</dbReference>
<name>E0S0S8_BUTPB</name>
<dbReference type="HOGENOM" id="CLU_108839_0_0_9"/>
<dbReference type="PANTHER" id="PTHR38030:SF2">
    <property type="entry name" value="PROTOPORPHYRINOGEN IX DEHYDROGENASE [QUINONE]"/>
    <property type="match status" value="1"/>
</dbReference>
<feature type="domain" description="Flavodoxin" evidence="1">
    <location>
        <begin position="4"/>
        <end position="143"/>
    </location>
</feature>
<evidence type="ECO:0000313" key="2">
    <source>
        <dbReference type="EMBL" id="ADL33403.1"/>
    </source>
</evidence>
<protein>
    <recommendedName>
        <fullName evidence="1">Flavodoxin domain-containing protein</fullName>
    </recommendedName>
</protein>
<evidence type="ECO:0000259" key="1">
    <source>
        <dbReference type="Pfam" id="PF12724"/>
    </source>
</evidence>
<dbReference type="GO" id="GO:0070819">
    <property type="term" value="F:menaquinone-dependent protoporphyrinogen oxidase activity"/>
    <property type="evidence" value="ECO:0007669"/>
    <property type="project" value="TreeGrafter"/>
</dbReference>
<dbReference type="AlphaFoldDB" id="E0S0S8"/>